<dbReference type="KEGG" id="vg:5076349"/>
<sequence length="119" mass="14160">MSQNNSENSEEAARRDAEGRRWKEQDEETDGQERELEGLELEESELEESELEESELEESDLEGSGFEESELDELKLQEWDFEVWELQVDGQWPVEPSMRLYKTVPRKHTSLCRTCYQRK</sequence>
<name>A2Q0J0_9VIRU</name>
<dbReference type="Proteomes" id="UP000204242">
    <property type="component" value="Genome"/>
</dbReference>
<protein>
    <submittedName>
        <fullName evidence="2">D1.1</fullName>
    </submittedName>
</protein>
<feature type="compositionally biased region" description="Basic and acidic residues" evidence="1">
    <location>
        <begin position="11"/>
        <end position="24"/>
    </location>
</feature>
<organism evidence="2 3">
    <name type="scientific">Ichnoviriform fugitivi</name>
    <dbReference type="NCBI Taxonomy" id="265522"/>
    <lineage>
        <taxon>Viruses</taxon>
        <taxon>Viruses incertae sedis</taxon>
        <taxon>Polydnaviriformidae</taxon>
        <taxon>Ichnoviriform</taxon>
    </lineage>
</organism>
<proteinExistence type="predicted"/>
<dbReference type="RefSeq" id="YP_001031300.1">
    <property type="nucleotide sequence ID" value="NC_008986.1"/>
</dbReference>
<accession>A2Q0J0</accession>
<dbReference type="EMBL" id="AB291196">
    <property type="protein sequence ID" value="BAF45705.1"/>
    <property type="molecule type" value="Genomic_DNA"/>
</dbReference>
<feature type="region of interest" description="Disordered" evidence="1">
    <location>
        <begin position="1"/>
        <end position="70"/>
    </location>
</feature>
<dbReference type="GeneID" id="5076349"/>
<evidence type="ECO:0000313" key="3">
    <source>
        <dbReference type="Proteomes" id="UP000204242"/>
    </source>
</evidence>
<evidence type="ECO:0000313" key="2">
    <source>
        <dbReference type="EMBL" id="BAF45705.1"/>
    </source>
</evidence>
<evidence type="ECO:0000256" key="1">
    <source>
        <dbReference type="SAM" id="MobiDB-lite"/>
    </source>
</evidence>
<feature type="compositionally biased region" description="Acidic residues" evidence="1">
    <location>
        <begin position="38"/>
        <end position="70"/>
    </location>
</feature>
<reference evidence="2 3" key="1">
    <citation type="journal article" date="2007" name="Virology">
        <title>Shared and species-specific features among ichnovirus genomes.</title>
        <authorList>
            <person name="Tanaka K."/>
            <person name="Lapointe R."/>
            <person name="Barney W.E."/>
            <person name="Makkay A.M."/>
            <person name="Stoltz D."/>
            <person name="Cusson M."/>
            <person name="Webb B.A."/>
        </authorList>
    </citation>
    <scope>NUCLEOTIDE SEQUENCE [LARGE SCALE GENOMIC DNA]</scope>
</reference>